<keyword evidence="5" id="KW-0146">Chitin degradation</keyword>
<sequence>MMVQSQSFLRYFLPFLILQFLSSNQVLASLGPSSGKSAVDVQQRIIGYYPGFNHNESCGMEFDKIPAENFTHLNFAFGYISNSTFEIEPKEGYDAHLFSNFTSIRSRNKDVKLMISLAQLSGNSTSVFSSIVASSCNRQKFIERLICFMNRYCFDGVDFDWEFPGDPATGGNNSDRDNYVLLVKELKSTLAQIPNKEFVISFTAPTPTYYLGIYNLTEMMKYADFINFMAYDVVNANWGTDKHIYAHTNLTEINKSLTYLLDNGVPSTQTNLGLAFYGNSYQLSDTSCAVPGCPFQGPGKAGSCSEAGVLTYKDIMGIIQADKLAPQWDTAAAVKYIHWDNDQWVAYDDKDTFKQKIEWGHGKGLGGVLIWSINDDDQNLSALRGVIDAQALIASNTTGDGQ</sequence>
<evidence type="ECO:0000256" key="9">
    <source>
        <dbReference type="RuleBase" id="RU000489"/>
    </source>
</evidence>
<organism evidence="12 13">
    <name type="scientific">Lasiodiplodia hormozganensis</name>
    <dbReference type="NCBI Taxonomy" id="869390"/>
    <lineage>
        <taxon>Eukaryota</taxon>
        <taxon>Fungi</taxon>
        <taxon>Dikarya</taxon>
        <taxon>Ascomycota</taxon>
        <taxon>Pezizomycotina</taxon>
        <taxon>Dothideomycetes</taxon>
        <taxon>Dothideomycetes incertae sedis</taxon>
        <taxon>Botryosphaeriales</taxon>
        <taxon>Botryosphaeriaceae</taxon>
        <taxon>Lasiodiplodia</taxon>
    </lineage>
</organism>
<protein>
    <recommendedName>
        <fullName evidence="3">chitinase</fullName>
        <ecNumber evidence="3">3.2.1.14</ecNumber>
    </recommendedName>
</protein>
<feature type="domain" description="GH18" evidence="11">
    <location>
        <begin position="43"/>
        <end position="390"/>
    </location>
</feature>
<evidence type="ECO:0000256" key="2">
    <source>
        <dbReference type="ARBA" id="ARBA00008682"/>
    </source>
</evidence>
<dbReference type="SMART" id="SM00636">
    <property type="entry name" value="Glyco_18"/>
    <property type="match status" value="1"/>
</dbReference>
<dbReference type="EC" id="3.2.1.14" evidence="3"/>
<evidence type="ECO:0000313" key="12">
    <source>
        <dbReference type="EMBL" id="KAK0647248.1"/>
    </source>
</evidence>
<evidence type="ECO:0000256" key="4">
    <source>
        <dbReference type="ARBA" id="ARBA00022801"/>
    </source>
</evidence>
<reference evidence="12" key="1">
    <citation type="submission" date="2023-06" db="EMBL/GenBank/DDBJ databases">
        <title>Multi-omics analyses reveal the molecular pathogenesis toolkit of Lasiodiplodia hormozganensis, a cross-kingdom pathogen.</title>
        <authorList>
            <person name="Felix C."/>
            <person name="Meneses R."/>
            <person name="Goncalves M.F.M."/>
            <person name="Tilleman L."/>
            <person name="Duarte A.S."/>
            <person name="Jorrin-Novo J.V."/>
            <person name="Van De Peer Y."/>
            <person name="Deforce D."/>
            <person name="Van Nieuwerburgh F."/>
            <person name="Esteves A.C."/>
            <person name="Alves A."/>
        </authorList>
    </citation>
    <scope>NUCLEOTIDE SEQUENCE</scope>
    <source>
        <strain evidence="12">CBS 339.90</strain>
    </source>
</reference>
<dbReference type="InterPro" id="IPR050314">
    <property type="entry name" value="Glycosyl_Hydrlase_18"/>
</dbReference>
<dbReference type="PROSITE" id="PS01095">
    <property type="entry name" value="GH18_1"/>
    <property type="match status" value="1"/>
</dbReference>
<dbReference type="Proteomes" id="UP001175001">
    <property type="component" value="Unassembled WGS sequence"/>
</dbReference>
<dbReference type="GO" id="GO:0008843">
    <property type="term" value="F:endochitinase activity"/>
    <property type="evidence" value="ECO:0007669"/>
    <property type="project" value="UniProtKB-EC"/>
</dbReference>
<dbReference type="InterPro" id="IPR001223">
    <property type="entry name" value="Glyco_hydro18_cat"/>
</dbReference>
<feature type="chain" id="PRO_5041404952" description="chitinase" evidence="10">
    <location>
        <begin position="29"/>
        <end position="402"/>
    </location>
</feature>
<dbReference type="Pfam" id="PF00704">
    <property type="entry name" value="Glyco_hydro_18"/>
    <property type="match status" value="1"/>
</dbReference>
<keyword evidence="4 9" id="KW-0378">Hydrolase</keyword>
<dbReference type="PANTHER" id="PTHR11177">
    <property type="entry name" value="CHITINASE"/>
    <property type="match status" value="1"/>
</dbReference>
<keyword evidence="13" id="KW-1185">Reference proteome</keyword>
<dbReference type="AlphaFoldDB" id="A0AA39Y727"/>
<evidence type="ECO:0000256" key="8">
    <source>
        <dbReference type="ARBA" id="ARBA00023326"/>
    </source>
</evidence>
<dbReference type="InterPro" id="IPR001579">
    <property type="entry name" value="Glyco_hydro_18_chit_AS"/>
</dbReference>
<dbReference type="GO" id="GO:0008061">
    <property type="term" value="F:chitin binding"/>
    <property type="evidence" value="ECO:0007669"/>
    <property type="project" value="InterPro"/>
</dbReference>
<keyword evidence="10" id="KW-0732">Signal</keyword>
<evidence type="ECO:0000313" key="13">
    <source>
        <dbReference type="Proteomes" id="UP001175001"/>
    </source>
</evidence>
<dbReference type="InterPro" id="IPR011583">
    <property type="entry name" value="Chitinase_II/V-like_cat"/>
</dbReference>
<evidence type="ECO:0000256" key="6">
    <source>
        <dbReference type="ARBA" id="ARBA00023277"/>
    </source>
</evidence>
<comment type="catalytic activity">
    <reaction evidence="1">
        <text>Random endo-hydrolysis of N-acetyl-beta-D-glucosaminide (1-&gt;4)-beta-linkages in chitin and chitodextrins.</text>
        <dbReference type="EC" id="3.2.1.14"/>
    </reaction>
</comment>
<dbReference type="PANTHER" id="PTHR11177:SF397">
    <property type="entry name" value="CHITINASE"/>
    <property type="match status" value="1"/>
</dbReference>
<dbReference type="InterPro" id="IPR029070">
    <property type="entry name" value="Chitinase_insertion_sf"/>
</dbReference>
<evidence type="ECO:0000256" key="5">
    <source>
        <dbReference type="ARBA" id="ARBA00023024"/>
    </source>
</evidence>
<dbReference type="PROSITE" id="PS51910">
    <property type="entry name" value="GH18_2"/>
    <property type="match status" value="1"/>
</dbReference>
<feature type="signal peptide" evidence="10">
    <location>
        <begin position="1"/>
        <end position="28"/>
    </location>
</feature>
<dbReference type="Gene3D" id="3.10.50.10">
    <property type="match status" value="1"/>
</dbReference>
<dbReference type="SUPFAM" id="SSF51445">
    <property type="entry name" value="(Trans)glycosidases"/>
    <property type="match status" value="1"/>
</dbReference>
<keyword evidence="6" id="KW-0119">Carbohydrate metabolism</keyword>
<evidence type="ECO:0000256" key="10">
    <source>
        <dbReference type="SAM" id="SignalP"/>
    </source>
</evidence>
<accession>A0AA39Y727</accession>
<dbReference type="GO" id="GO:0006032">
    <property type="term" value="P:chitin catabolic process"/>
    <property type="evidence" value="ECO:0007669"/>
    <property type="project" value="UniProtKB-KW"/>
</dbReference>
<dbReference type="EMBL" id="JAUJDW010000053">
    <property type="protein sequence ID" value="KAK0647248.1"/>
    <property type="molecule type" value="Genomic_DNA"/>
</dbReference>
<dbReference type="GO" id="GO:0000272">
    <property type="term" value="P:polysaccharide catabolic process"/>
    <property type="evidence" value="ECO:0007669"/>
    <property type="project" value="UniProtKB-KW"/>
</dbReference>
<comment type="caution">
    <text evidence="12">The sequence shown here is derived from an EMBL/GenBank/DDBJ whole genome shotgun (WGS) entry which is preliminary data.</text>
</comment>
<dbReference type="InterPro" id="IPR017853">
    <property type="entry name" value="GH"/>
</dbReference>
<keyword evidence="8" id="KW-0624">Polysaccharide degradation</keyword>
<gene>
    <name evidence="12" type="primary">CHIT1_0</name>
    <name evidence="12" type="ORF">DIS24_g7925</name>
</gene>
<name>A0AA39Y727_9PEZI</name>
<dbReference type="Gene3D" id="3.20.20.80">
    <property type="entry name" value="Glycosidases"/>
    <property type="match status" value="1"/>
</dbReference>
<dbReference type="SUPFAM" id="SSF54556">
    <property type="entry name" value="Chitinase insertion domain"/>
    <property type="match status" value="1"/>
</dbReference>
<evidence type="ECO:0000256" key="1">
    <source>
        <dbReference type="ARBA" id="ARBA00000822"/>
    </source>
</evidence>
<keyword evidence="7 9" id="KW-0326">Glycosidase</keyword>
<evidence type="ECO:0000256" key="7">
    <source>
        <dbReference type="ARBA" id="ARBA00023295"/>
    </source>
</evidence>
<evidence type="ECO:0000259" key="11">
    <source>
        <dbReference type="PROSITE" id="PS51910"/>
    </source>
</evidence>
<proteinExistence type="inferred from homology"/>
<evidence type="ECO:0000256" key="3">
    <source>
        <dbReference type="ARBA" id="ARBA00012729"/>
    </source>
</evidence>
<comment type="similarity">
    <text evidence="2">Belongs to the glycosyl hydrolase 18 family. Chitinase class V subfamily.</text>
</comment>